<dbReference type="InterPro" id="IPR042272">
    <property type="entry name" value="ATP12_ATP_synth-F1-assembly_N"/>
</dbReference>
<dbReference type="PANTHER" id="PTHR21013">
    <property type="entry name" value="ATP SYNTHASE MITOCHONDRIAL F1 COMPLEX ASSEMBLY FACTOR 2/ATP12 PROTEIN, MITOCHONDRIAL PRECURSOR"/>
    <property type="match status" value="1"/>
</dbReference>
<dbReference type="OrthoDB" id="9797825at2"/>
<dbReference type="Gene3D" id="3.30.2180.10">
    <property type="entry name" value="ATP12-like"/>
    <property type="match status" value="1"/>
</dbReference>
<dbReference type="Pfam" id="PF07542">
    <property type="entry name" value="ATP12"/>
    <property type="match status" value="1"/>
</dbReference>
<dbReference type="AlphaFoldDB" id="A0A4S4N808"/>
<sequence>MSEWKMKRFWKQADIAEAEEGFTVALDGRPIKTPAKQGLIVPTKALAESIAAEWDAQEGEVDPESMPFTRLSNSALDKVARQHEAVAQIIAEYGGSDLLCYRAHSPEELVQRQAEAWDRLLDWAQTDLSVRLDTQSGMMPIPQPETSQQEIRRRTAELDPFALTALHELVSLSGSWVLGYAVLTGHESPDTAWTTALVDEIWQEEQWGADEEAGEARAVKQNAFVTAYRFADLSRTS</sequence>
<gene>
    <name evidence="4" type="ORF">E4Z66_18740</name>
</gene>
<accession>A0A4S4N808</accession>
<dbReference type="InterPro" id="IPR011419">
    <property type="entry name" value="ATP12_ATP_synth-F1-assembly"/>
</dbReference>
<evidence type="ECO:0000256" key="1">
    <source>
        <dbReference type="ARBA" id="ARBA00008231"/>
    </source>
</evidence>
<keyword evidence="2" id="KW-0809">Transit peptide</keyword>
<dbReference type="RefSeq" id="WP_136464607.1">
    <property type="nucleotide sequence ID" value="NZ_SRKY01000006.1"/>
</dbReference>
<dbReference type="GO" id="GO:0043461">
    <property type="term" value="P:proton-transporting ATP synthase complex assembly"/>
    <property type="evidence" value="ECO:0007669"/>
    <property type="project" value="InterPro"/>
</dbReference>
<protein>
    <submittedName>
        <fullName evidence="4">ATPase</fullName>
    </submittedName>
</protein>
<evidence type="ECO:0000256" key="2">
    <source>
        <dbReference type="ARBA" id="ARBA00022946"/>
    </source>
</evidence>
<dbReference type="Gene3D" id="1.10.3580.10">
    <property type="entry name" value="ATP12 ATPase"/>
    <property type="match status" value="1"/>
</dbReference>
<reference evidence="4 5" key="1">
    <citation type="submission" date="2019-04" db="EMBL/GenBank/DDBJ databases">
        <title>Shimia ponticola sp. nov., isolated from seawater.</title>
        <authorList>
            <person name="Kim Y.-O."/>
            <person name="Yoon J.-H."/>
        </authorList>
    </citation>
    <scope>NUCLEOTIDE SEQUENCE [LARGE SCALE GENOMIC DNA]</scope>
    <source>
        <strain evidence="4 5">MYP11</strain>
    </source>
</reference>
<organism evidence="4 5">
    <name type="scientific">Aliishimia ponticola</name>
    <dbReference type="NCBI Taxonomy" id="2499833"/>
    <lineage>
        <taxon>Bacteria</taxon>
        <taxon>Pseudomonadati</taxon>
        <taxon>Pseudomonadota</taxon>
        <taxon>Alphaproteobacteria</taxon>
        <taxon>Rhodobacterales</taxon>
        <taxon>Paracoccaceae</taxon>
        <taxon>Aliishimia</taxon>
    </lineage>
</organism>
<name>A0A4S4N808_9RHOB</name>
<dbReference type="EMBL" id="SRKY01000006">
    <property type="protein sequence ID" value="THH34467.1"/>
    <property type="molecule type" value="Genomic_DNA"/>
</dbReference>
<evidence type="ECO:0000313" key="4">
    <source>
        <dbReference type="EMBL" id="THH34467.1"/>
    </source>
</evidence>
<dbReference type="InterPro" id="IPR023335">
    <property type="entry name" value="ATP12_ortho_dom_sf"/>
</dbReference>
<evidence type="ECO:0000313" key="5">
    <source>
        <dbReference type="Proteomes" id="UP000306602"/>
    </source>
</evidence>
<dbReference type="SUPFAM" id="SSF160909">
    <property type="entry name" value="ATP12-like"/>
    <property type="match status" value="1"/>
</dbReference>
<dbReference type="PANTHER" id="PTHR21013:SF10">
    <property type="entry name" value="ATP SYNTHASE MITOCHONDRIAL F1 COMPLEX ASSEMBLY FACTOR 2"/>
    <property type="match status" value="1"/>
</dbReference>
<comment type="caution">
    <text evidence="4">The sequence shown here is derived from an EMBL/GenBank/DDBJ whole genome shotgun (WGS) entry which is preliminary data.</text>
</comment>
<dbReference type="Proteomes" id="UP000306602">
    <property type="component" value="Unassembled WGS sequence"/>
</dbReference>
<evidence type="ECO:0000256" key="3">
    <source>
        <dbReference type="ARBA" id="ARBA00023186"/>
    </source>
</evidence>
<keyword evidence="3" id="KW-0143">Chaperone</keyword>
<keyword evidence="5" id="KW-1185">Reference proteome</keyword>
<proteinExistence type="inferred from homology"/>
<comment type="similarity">
    <text evidence="1">Belongs to the ATP12 family.</text>
</comment>